<feature type="non-terminal residue" evidence="2">
    <location>
        <position position="1"/>
    </location>
</feature>
<feature type="non-terminal residue" evidence="2">
    <location>
        <position position="51"/>
    </location>
</feature>
<comment type="caution">
    <text evidence="2">The sequence shown here is derived from an EMBL/GenBank/DDBJ whole genome shotgun (WGS) entry which is preliminary data.</text>
</comment>
<name>A0AA40A2L9_9PEZI</name>
<evidence type="ECO:0000313" key="2">
    <source>
        <dbReference type="EMBL" id="KAK0707934.1"/>
    </source>
</evidence>
<keyword evidence="3" id="KW-1185">Reference proteome</keyword>
<organism evidence="2 3">
    <name type="scientific">Lasiosphaeris hirsuta</name>
    <dbReference type="NCBI Taxonomy" id="260670"/>
    <lineage>
        <taxon>Eukaryota</taxon>
        <taxon>Fungi</taxon>
        <taxon>Dikarya</taxon>
        <taxon>Ascomycota</taxon>
        <taxon>Pezizomycotina</taxon>
        <taxon>Sordariomycetes</taxon>
        <taxon>Sordariomycetidae</taxon>
        <taxon>Sordariales</taxon>
        <taxon>Lasiosphaeriaceae</taxon>
        <taxon>Lasiosphaeris</taxon>
    </lineage>
</organism>
<feature type="domain" description="Heterokaryon incompatibility" evidence="1">
    <location>
        <begin position="1"/>
        <end position="51"/>
    </location>
</feature>
<dbReference type="InterPro" id="IPR010730">
    <property type="entry name" value="HET"/>
</dbReference>
<dbReference type="EMBL" id="JAUKUA010000006">
    <property type="protein sequence ID" value="KAK0707934.1"/>
    <property type="molecule type" value="Genomic_DNA"/>
</dbReference>
<dbReference type="AlphaFoldDB" id="A0AA40A2L9"/>
<dbReference type="Pfam" id="PF06985">
    <property type="entry name" value="HET"/>
    <property type="match status" value="1"/>
</dbReference>
<accession>A0AA40A2L9</accession>
<dbReference type="PANTHER" id="PTHR33112">
    <property type="entry name" value="DOMAIN PROTEIN, PUTATIVE-RELATED"/>
    <property type="match status" value="1"/>
</dbReference>
<sequence>TIADAMQVVKKLGQRYLRVDAICIQQDDEADKALQIQRMDSVYFNAVATIA</sequence>
<evidence type="ECO:0000313" key="3">
    <source>
        <dbReference type="Proteomes" id="UP001172102"/>
    </source>
</evidence>
<proteinExistence type="predicted"/>
<dbReference type="Proteomes" id="UP001172102">
    <property type="component" value="Unassembled WGS sequence"/>
</dbReference>
<gene>
    <name evidence="2" type="ORF">B0H67DRAFT_457107</name>
</gene>
<reference evidence="2" key="1">
    <citation type="submission" date="2023-06" db="EMBL/GenBank/DDBJ databases">
        <title>Genome-scale phylogeny and comparative genomics of the fungal order Sordariales.</title>
        <authorList>
            <consortium name="Lawrence Berkeley National Laboratory"/>
            <person name="Hensen N."/>
            <person name="Bonometti L."/>
            <person name="Westerberg I."/>
            <person name="Brannstrom I.O."/>
            <person name="Guillou S."/>
            <person name="Cros-Aarteil S."/>
            <person name="Calhoun S."/>
            <person name="Haridas S."/>
            <person name="Kuo A."/>
            <person name="Mondo S."/>
            <person name="Pangilinan J."/>
            <person name="Riley R."/>
            <person name="Labutti K."/>
            <person name="Andreopoulos B."/>
            <person name="Lipzen A."/>
            <person name="Chen C."/>
            <person name="Yanf M."/>
            <person name="Daum C."/>
            <person name="Ng V."/>
            <person name="Clum A."/>
            <person name="Steindorff A."/>
            <person name="Ohm R."/>
            <person name="Martin F."/>
            <person name="Silar P."/>
            <person name="Natvig D."/>
            <person name="Lalanne C."/>
            <person name="Gautier V."/>
            <person name="Ament-Velasquez S.L."/>
            <person name="Kruys A."/>
            <person name="Hutchinson M.I."/>
            <person name="Powell A.J."/>
            <person name="Barry K."/>
            <person name="Miller A.N."/>
            <person name="Grigoriev I.V."/>
            <person name="Debuchy R."/>
            <person name="Gladieux P."/>
            <person name="Thoren M.H."/>
            <person name="Johannesson H."/>
        </authorList>
    </citation>
    <scope>NUCLEOTIDE SEQUENCE</scope>
    <source>
        <strain evidence="2">SMH4607-1</strain>
    </source>
</reference>
<protein>
    <recommendedName>
        <fullName evidence="1">Heterokaryon incompatibility domain-containing protein</fullName>
    </recommendedName>
</protein>
<dbReference type="PANTHER" id="PTHR33112:SF12">
    <property type="entry name" value="HETEROKARYON INCOMPATIBILITY DOMAIN-CONTAINING PROTEIN"/>
    <property type="match status" value="1"/>
</dbReference>
<evidence type="ECO:0000259" key="1">
    <source>
        <dbReference type="Pfam" id="PF06985"/>
    </source>
</evidence>